<keyword evidence="2" id="KW-1185">Reference proteome</keyword>
<proteinExistence type="predicted"/>
<reference evidence="1 2" key="1">
    <citation type="journal article" date="2019" name="Nat. Plants">
        <title>Stout camphor tree genome fills gaps in understanding of flowering plant genome evolution.</title>
        <authorList>
            <person name="Chaw S.M."/>
            <person name="Liu Y.C."/>
            <person name="Wu Y.W."/>
            <person name="Wang H.Y."/>
            <person name="Lin C.I."/>
            <person name="Wu C.S."/>
            <person name="Ke H.M."/>
            <person name="Chang L.Y."/>
            <person name="Hsu C.Y."/>
            <person name="Yang H.T."/>
            <person name="Sudianto E."/>
            <person name="Hsu M.H."/>
            <person name="Wu K.P."/>
            <person name="Wang L.N."/>
            <person name="Leebens-Mack J.H."/>
            <person name="Tsai I.J."/>
        </authorList>
    </citation>
    <scope>NUCLEOTIDE SEQUENCE [LARGE SCALE GENOMIC DNA]</scope>
    <source>
        <strain evidence="2">cv. Chaw 1501</strain>
        <tissue evidence="1">Young leaves</tissue>
    </source>
</reference>
<evidence type="ECO:0000313" key="2">
    <source>
        <dbReference type="Proteomes" id="UP000283530"/>
    </source>
</evidence>
<dbReference type="EMBL" id="QPKB01000003">
    <property type="protein sequence ID" value="RWR80194.1"/>
    <property type="molecule type" value="Genomic_DNA"/>
</dbReference>
<protein>
    <submittedName>
        <fullName evidence="1">Uncharacterized protein</fullName>
    </submittedName>
</protein>
<sequence>MANLVFMRAISVEYLECSCPGETGYYSEWGAERVGVDPILLLLELYPLSETPELREQLIFFFLSHLACPSLELGMKNLTTPLSSPSLKLQLGTFCAETLQDCTSFPLFLLVSEPSRRRKSRSGRGKEEEEETGEEKKKKRGYLLLPCAAVLLPLPVPPAAAVAAAGATCRCCCCC</sequence>
<dbReference type="AlphaFoldDB" id="A0A3S4NQB7"/>
<dbReference type="Proteomes" id="UP000283530">
    <property type="component" value="Unassembled WGS sequence"/>
</dbReference>
<evidence type="ECO:0000313" key="1">
    <source>
        <dbReference type="EMBL" id="RWR80194.1"/>
    </source>
</evidence>
<name>A0A3S4NQB7_9MAGN</name>
<organism evidence="1 2">
    <name type="scientific">Cinnamomum micranthum f. kanehirae</name>
    <dbReference type="NCBI Taxonomy" id="337451"/>
    <lineage>
        <taxon>Eukaryota</taxon>
        <taxon>Viridiplantae</taxon>
        <taxon>Streptophyta</taxon>
        <taxon>Embryophyta</taxon>
        <taxon>Tracheophyta</taxon>
        <taxon>Spermatophyta</taxon>
        <taxon>Magnoliopsida</taxon>
        <taxon>Magnoliidae</taxon>
        <taxon>Laurales</taxon>
        <taxon>Lauraceae</taxon>
        <taxon>Cinnamomum</taxon>
    </lineage>
</organism>
<comment type="caution">
    <text evidence="1">The sequence shown here is derived from an EMBL/GenBank/DDBJ whole genome shotgun (WGS) entry which is preliminary data.</text>
</comment>
<accession>A0A3S4NQB7</accession>
<gene>
    <name evidence="1" type="ORF">CKAN_00882100</name>
</gene>